<sequence>MTTVTAMSESGSFLEQRIKIMLLKPGKWARLSALAMVCVSLGVTAFAAQVTPPDVATTSADHEVSVSPAVLAGYVGFYRFGPYSVMTVKLDGSQLSMQLTGQGFFPIYPSSTNGFFAKVANVHLNFVLDAQGQPTAMAFSQNGKHINAPRIDAAAAQGIVNALQARVRAQQPYPDSEQVLKIVLSPSSDSPRLSPPLAQARRNQKAAIDAFAAKLGPVTSQAFIGVTPQGWDKYLVRHENGTEEVLFVLDSDGTIVGALRRP</sequence>
<comment type="caution">
    <text evidence="2">The sequence shown here is derived from an EMBL/GenBank/DDBJ whole genome shotgun (WGS) entry which is preliminary data.</text>
</comment>
<dbReference type="Proteomes" id="UP000254258">
    <property type="component" value="Unassembled WGS sequence"/>
</dbReference>
<evidence type="ECO:0000313" key="2">
    <source>
        <dbReference type="EMBL" id="RDS81736.1"/>
    </source>
</evidence>
<keyword evidence="3" id="KW-1185">Reference proteome</keyword>
<dbReference type="InterPro" id="IPR021860">
    <property type="entry name" value="Peptidase_S12_Pab87-rel_C"/>
</dbReference>
<gene>
    <name evidence="2" type="ORF">DWU98_10995</name>
</gene>
<protein>
    <submittedName>
        <fullName evidence="2">DUF3471 domain-containing protein</fullName>
    </submittedName>
</protein>
<proteinExistence type="predicted"/>
<evidence type="ECO:0000259" key="1">
    <source>
        <dbReference type="Pfam" id="PF11954"/>
    </source>
</evidence>
<dbReference type="Pfam" id="PF11954">
    <property type="entry name" value="DUF3471"/>
    <property type="match status" value="1"/>
</dbReference>
<name>A0A370X053_9GAMM</name>
<accession>A0A370X053</accession>
<dbReference type="AlphaFoldDB" id="A0A370X053"/>
<evidence type="ECO:0000313" key="3">
    <source>
        <dbReference type="Proteomes" id="UP000254258"/>
    </source>
</evidence>
<organism evidence="2 3">
    <name type="scientific">Dyella monticola</name>
    <dbReference type="NCBI Taxonomy" id="1927958"/>
    <lineage>
        <taxon>Bacteria</taxon>
        <taxon>Pseudomonadati</taxon>
        <taxon>Pseudomonadota</taxon>
        <taxon>Gammaproteobacteria</taxon>
        <taxon>Lysobacterales</taxon>
        <taxon>Rhodanobacteraceae</taxon>
        <taxon>Dyella</taxon>
    </lineage>
</organism>
<dbReference type="EMBL" id="QRBE01000005">
    <property type="protein sequence ID" value="RDS81736.1"/>
    <property type="molecule type" value="Genomic_DNA"/>
</dbReference>
<reference evidence="2 3" key="1">
    <citation type="submission" date="2018-07" db="EMBL/GenBank/DDBJ databases">
        <title>Dyella monticola sp. nov. and Dyella psychrodurans sp. nov. isolated from monsoon evergreen broad-leaved forest soil of Dinghu Mountain, China.</title>
        <authorList>
            <person name="Gao Z."/>
            <person name="Qiu L."/>
        </authorList>
    </citation>
    <scope>NUCLEOTIDE SEQUENCE [LARGE SCALE GENOMIC DNA]</scope>
    <source>
        <strain evidence="2 3">4G-K06</strain>
    </source>
</reference>
<feature type="domain" description="Peptidase S12 Pab87-related C-terminal" evidence="1">
    <location>
        <begin position="63"/>
        <end position="140"/>
    </location>
</feature>